<keyword evidence="1" id="KW-0812">Transmembrane</keyword>
<reference evidence="3 4" key="1">
    <citation type="journal article" date="2010" name="PLoS Biol.">
        <title>Multi-platform next-generation sequencing of the domestic turkey (Meleagris gallopavo): genome assembly and analysis.</title>
        <authorList>
            <person name="Dalloul R.A."/>
            <person name="Long J.A."/>
            <person name="Zimin A.V."/>
            <person name="Aslam L."/>
            <person name="Beal K."/>
            <person name="Blomberg L.A."/>
            <person name="Bouffard P."/>
            <person name="Burt D.W."/>
            <person name="Crasta O."/>
            <person name="Crooijmans R.P."/>
            <person name="Cooper K."/>
            <person name="Coulombe R.A."/>
            <person name="De S."/>
            <person name="Delany M.E."/>
            <person name="Dodgson J.B."/>
            <person name="Dong J.J."/>
            <person name="Evans C."/>
            <person name="Frederickson K.M."/>
            <person name="Flicek P."/>
            <person name="Florea L."/>
            <person name="Folkerts O."/>
            <person name="Groenen M.A."/>
            <person name="Harkins T.T."/>
            <person name="Herrero J."/>
            <person name="Hoffmann S."/>
            <person name="Megens H.J."/>
            <person name="Jiang A."/>
            <person name="de Jong P."/>
            <person name="Kaiser P."/>
            <person name="Kim H."/>
            <person name="Kim K.W."/>
            <person name="Kim S."/>
            <person name="Langenberger D."/>
            <person name="Lee M.K."/>
            <person name="Lee T."/>
            <person name="Mane S."/>
            <person name="Marcais G."/>
            <person name="Marz M."/>
            <person name="McElroy A.P."/>
            <person name="Modise T."/>
            <person name="Nefedov M."/>
            <person name="Notredame C."/>
            <person name="Paton I.R."/>
            <person name="Payne W.S."/>
            <person name="Pertea G."/>
            <person name="Prickett D."/>
            <person name="Puiu D."/>
            <person name="Qioa D."/>
            <person name="Raineri E."/>
            <person name="Ruffier M."/>
            <person name="Salzberg S.L."/>
            <person name="Schatz M.C."/>
            <person name="Scheuring C."/>
            <person name="Schmidt C.J."/>
            <person name="Schroeder S."/>
            <person name="Searle S.M."/>
            <person name="Smith E.J."/>
            <person name="Smith J."/>
            <person name="Sonstegard T.S."/>
            <person name="Stadler P.F."/>
            <person name="Tafer H."/>
            <person name="Tu Z.J."/>
            <person name="Van Tassell C.P."/>
            <person name="Vilella A.J."/>
            <person name="Williams K.P."/>
            <person name="Yorke J.A."/>
            <person name="Zhang L."/>
            <person name="Zhang H.B."/>
            <person name="Zhang X."/>
            <person name="Zhang Y."/>
            <person name="Reed K.M."/>
        </authorList>
    </citation>
    <scope>NUCLEOTIDE SEQUENCE [LARGE SCALE GENOMIC DNA]</scope>
</reference>
<proteinExistence type="predicted"/>
<organism evidence="3 4">
    <name type="scientific">Meleagris gallopavo</name>
    <name type="common">Wild turkey</name>
    <dbReference type="NCBI Taxonomy" id="9103"/>
    <lineage>
        <taxon>Eukaryota</taxon>
        <taxon>Metazoa</taxon>
        <taxon>Chordata</taxon>
        <taxon>Craniata</taxon>
        <taxon>Vertebrata</taxon>
        <taxon>Euteleostomi</taxon>
        <taxon>Archelosauria</taxon>
        <taxon>Archosauria</taxon>
        <taxon>Dinosauria</taxon>
        <taxon>Saurischia</taxon>
        <taxon>Theropoda</taxon>
        <taxon>Coelurosauria</taxon>
        <taxon>Aves</taxon>
        <taxon>Neognathae</taxon>
        <taxon>Galloanserae</taxon>
        <taxon>Galliformes</taxon>
        <taxon>Phasianidae</taxon>
        <taxon>Meleagridinae</taxon>
        <taxon>Meleagris</taxon>
    </lineage>
</organism>
<reference evidence="3" key="3">
    <citation type="submission" date="2025-09" db="UniProtKB">
        <authorList>
            <consortium name="Ensembl"/>
        </authorList>
    </citation>
    <scope>IDENTIFICATION</scope>
</reference>
<feature type="signal peptide" evidence="2">
    <location>
        <begin position="1"/>
        <end position="24"/>
    </location>
</feature>
<dbReference type="InParanoid" id="A0A803YQ78"/>
<evidence type="ECO:0000313" key="4">
    <source>
        <dbReference type="Proteomes" id="UP000001645"/>
    </source>
</evidence>
<dbReference type="AlphaFoldDB" id="A0A803YQ78"/>
<dbReference type="Ensembl" id="ENSMGAT00000024405.1">
    <property type="protein sequence ID" value="ENSMGAP00000033926.1"/>
    <property type="gene ID" value="ENSMGAG00000020861.1"/>
</dbReference>
<evidence type="ECO:0000256" key="2">
    <source>
        <dbReference type="SAM" id="SignalP"/>
    </source>
</evidence>
<feature type="transmembrane region" description="Helical" evidence="1">
    <location>
        <begin position="54"/>
        <end position="75"/>
    </location>
</feature>
<keyword evidence="4" id="KW-1185">Reference proteome</keyword>
<evidence type="ECO:0000313" key="3">
    <source>
        <dbReference type="Ensembl" id="ENSMGAP00000033926.1"/>
    </source>
</evidence>
<protein>
    <submittedName>
        <fullName evidence="3">Uncharacterized protein</fullName>
    </submittedName>
</protein>
<feature type="chain" id="PRO_5032493979" evidence="2">
    <location>
        <begin position="25"/>
        <end position="76"/>
    </location>
</feature>
<dbReference type="Proteomes" id="UP000001645">
    <property type="component" value="Chromosome 17"/>
</dbReference>
<name>A0A803YQ78_MELGA</name>
<accession>A0A803YQ78</accession>
<keyword evidence="1" id="KW-1133">Transmembrane helix</keyword>
<reference evidence="3" key="2">
    <citation type="submission" date="2025-08" db="UniProtKB">
        <authorList>
            <consortium name="Ensembl"/>
        </authorList>
    </citation>
    <scope>IDENTIFICATION</scope>
</reference>
<keyword evidence="2" id="KW-0732">Signal</keyword>
<evidence type="ECO:0000256" key="1">
    <source>
        <dbReference type="SAM" id="Phobius"/>
    </source>
</evidence>
<sequence>SSVAECKLAFNHVWILLLFPEASLQSTFRTSCAIELLVYLLFYRNNQKFFQGCLVYSPSLFPSSMLHVFLLFYFYF</sequence>
<keyword evidence="1" id="KW-0472">Membrane</keyword>